<dbReference type="InterPro" id="IPR036257">
    <property type="entry name" value="Cyt_c_oxidase_su2_TM_sf"/>
</dbReference>
<gene>
    <name evidence="22" type="primary">COX2</name>
    <name evidence="22" type="synonym">COII</name>
</gene>
<keyword evidence="11" id="KW-1278">Translocase</keyword>
<dbReference type="GO" id="GO:0004129">
    <property type="term" value="F:cytochrome-c oxidase activity"/>
    <property type="evidence" value="ECO:0007669"/>
    <property type="project" value="UniProtKB-EC"/>
</dbReference>
<comment type="similarity">
    <text evidence="2 18">Belongs to the cytochrome c oxidase subunit 2 family.</text>
</comment>
<evidence type="ECO:0000256" key="19">
    <source>
        <dbReference type="SAM" id="Phobius"/>
    </source>
</evidence>
<evidence type="ECO:0000256" key="16">
    <source>
        <dbReference type="ARBA" id="ARBA00023136"/>
    </source>
</evidence>
<dbReference type="SUPFAM" id="SSF49503">
    <property type="entry name" value="Cupredoxins"/>
    <property type="match status" value="1"/>
</dbReference>
<evidence type="ECO:0000256" key="2">
    <source>
        <dbReference type="ARBA" id="ARBA00007866"/>
    </source>
</evidence>
<evidence type="ECO:0000256" key="13">
    <source>
        <dbReference type="ARBA" id="ARBA00022989"/>
    </source>
</evidence>
<keyword evidence="6 18" id="KW-0679">Respiratory chain</keyword>
<keyword evidence="12 18" id="KW-0249">Electron transport</keyword>
<dbReference type="FunFam" id="2.60.40.420:FF:000001">
    <property type="entry name" value="Cytochrome c oxidase subunit 2"/>
    <property type="match status" value="1"/>
</dbReference>
<dbReference type="EMBL" id="LC597489">
    <property type="protein sequence ID" value="BCO10956.1"/>
    <property type="molecule type" value="Genomic_DNA"/>
</dbReference>
<keyword evidence="7 18" id="KW-0812">Transmembrane</keyword>
<evidence type="ECO:0000256" key="17">
    <source>
        <dbReference type="ARBA" id="ARBA00049512"/>
    </source>
</evidence>
<evidence type="ECO:0000256" key="11">
    <source>
        <dbReference type="ARBA" id="ARBA00022967"/>
    </source>
</evidence>
<comment type="catalytic activity">
    <reaction evidence="17">
        <text>4 Fe(II)-[cytochrome c] + O2 + 8 H(+)(in) = 4 Fe(III)-[cytochrome c] + 2 H2O + 4 H(+)(out)</text>
        <dbReference type="Rhea" id="RHEA:11436"/>
        <dbReference type="Rhea" id="RHEA-COMP:10350"/>
        <dbReference type="Rhea" id="RHEA-COMP:14399"/>
        <dbReference type="ChEBI" id="CHEBI:15377"/>
        <dbReference type="ChEBI" id="CHEBI:15378"/>
        <dbReference type="ChEBI" id="CHEBI:15379"/>
        <dbReference type="ChEBI" id="CHEBI:29033"/>
        <dbReference type="ChEBI" id="CHEBI:29034"/>
        <dbReference type="EC" id="7.1.1.9"/>
    </reaction>
    <physiologicalReaction direction="left-to-right" evidence="17">
        <dbReference type="Rhea" id="RHEA:11437"/>
    </physiologicalReaction>
</comment>
<evidence type="ECO:0000256" key="4">
    <source>
        <dbReference type="ARBA" id="ARBA00015946"/>
    </source>
</evidence>
<evidence type="ECO:0000256" key="7">
    <source>
        <dbReference type="ARBA" id="ARBA00022692"/>
    </source>
</evidence>
<keyword evidence="5 18" id="KW-0813">Transport</keyword>
<keyword evidence="15 18" id="KW-0496">Mitochondrion</keyword>
<evidence type="ECO:0000256" key="6">
    <source>
        <dbReference type="ARBA" id="ARBA00022660"/>
    </source>
</evidence>
<proteinExistence type="inferred from homology"/>
<dbReference type="PRINTS" id="PR01166">
    <property type="entry name" value="CYCOXIDASEII"/>
</dbReference>
<evidence type="ECO:0000256" key="5">
    <source>
        <dbReference type="ARBA" id="ARBA00022448"/>
    </source>
</evidence>
<accession>A0A810VUM4</accession>
<evidence type="ECO:0000259" key="21">
    <source>
        <dbReference type="PROSITE" id="PS50999"/>
    </source>
</evidence>
<dbReference type="PROSITE" id="PS00078">
    <property type="entry name" value="COX2"/>
    <property type="match status" value="1"/>
</dbReference>
<dbReference type="PANTHER" id="PTHR22888:SF9">
    <property type="entry name" value="CYTOCHROME C OXIDASE SUBUNIT 2"/>
    <property type="match status" value="1"/>
</dbReference>
<evidence type="ECO:0000313" key="22">
    <source>
        <dbReference type="EMBL" id="BCO10956.1"/>
    </source>
</evidence>
<geneLocation type="mitochondrion" evidence="22"/>
<evidence type="ECO:0000256" key="3">
    <source>
        <dbReference type="ARBA" id="ARBA00011164"/>
    </source>
</evidence>
<organism evidence="22">
    <name type="scientific">Arctotanais alascensis</name>
    <dbReference type="NCBI Taxonomy" id="1003057"/>
    <lineage>
        <taxon>Eukaryota</taxon>
        <taxon>Metazoa</taxon>
        <taxon>Ecdysozoa</taxon>
        <taxon>Arthropoda</taxon>
        <taxon>Crustacea</taxon>
        <taxon>Multicrustacea</taxon>
        <taxon>Malacostraca</taxon>
        <taxon>Eumalacostraca</taxon>
        <taxon>Peracarida</taxon>
        <taxon>Tanaidacea</taxon>
        <taxon>Tanaidomorpha</taxon>
        <taxon>Tanaidoidea</taxon>
        <taxon>Tanaididae</taxon>
        <taxon>Arctotanais</taxon>
    </lineage>
</organism>
<dbReference type="GO" id="GO:0042773">
    <property type="term" value="P:ATP synthesis coupled electron transport"/>
    <property type="evidence" value="ECO:0007669"/>
    <property type="project" value="TreeGrafter"/>
</dbReference>
<protein>
    <recommendedName>
        <fullName evidence="4 18">Cytochrome c oxidase subunit 2</fullName>
    </recommendedName>
</protein>
<evidence type="ECO:0000256" key="10">
    <source>
        <dbReference type="ARBA" id="ARBA00022842"/>
    </source>
</evidence>
<dbReference type="InterPro" id="IPR045187">
    <property type="entry name" value="CcO_II"/>
</dbReference>
<dbReference type="PANTHER" id="PTHR22888">
    <property type="entry name" value="CYTOCHROME C OXIDASE, SUBUNIT II"/>
    <property type="match status" value="1"/>
</dbReference>
<evidence type="ECO:0000256" key="14">
    <source>
        <dbReference type="ARBA" id="ARBA00023008"/>
    </source>
</evidence>
<keyword evidence="8 18" id="KW-0479">Metal-binding</keyword>
<dbReference type="InterPro" id="IPR034210">
    <property type="entry name" value="CcO_II_C"/>
</dbReference>
<dbReference type="Pfam" id="PF00116">
    <property type="entry name" value="COX2"/>
    <property type="match status" value="1"/>
</dbReference>
<evidence type="ECO:0000256" key="15">
    <source>
        <dbReference type="ARBA" id="ARBA00023128"/>
    </source>
</evidence>
<comment type="subcellular location">
    <subcellularLocation>
        <location evidence="1 18">Mitochondrion inner membrane</location>
        <topology evidence="1 18">Multi-pass membrane protein</topology>
    </subcellularLocation>
</comment>
<dbReference type="SUPFAM" id="SSF81464">
    <property type="entry name" value="Cytochrome c oxidase subunit II-like, transmembrane region"/>
    <property type="match status" value="1"/>
</dbReference>
<feature type="domain" description="Cytochrome oxidase subunit II transmembrane region profile" evidence="21">
    <location>
        <begin position="1"/>
        <end position="91"/>
    </location>
</feature>
<comment type="subunit">
    <text evidence="3">Component of the cytochrome c oxidase (complex IV, CIV), a multisubunit enzyme composed of a catalytic core of 3 subunits and several supernumerary subunits. The complex exists as a monomer or a dimer and forms supercomplexes (SCs) in the inner mitochondrial membrane with ubiquinol-cytochrome c oxidoreductase (cytochrome b-c1 complex, complex III, CIII).</text>
</comment>
<sequence length="221" mass="25727">MPFWLKLEFQDANNPLMEQMLFFHDLLMTVLLLIVITIVLIIVLSLNMNYSNTAWSDNSNMELLWTVFPILILFVILVPSTQILYLTEEPKDSLLSLKITGHQWYWSYEISDFSSLKFDSFMVPYSETAPFRLLEVDNRIPLPFKTYIQVMITSTDVIHSWTVPSLAVKMDAVPGRLNRFNLYSEQSGLLWGQCSEICGINHSFMPISLEFINMKSFIKMF</sequence>
<reference evidence="22" key="1">
    <citation type="journal article" date="2021" name="Zool. Sci.">
        <title>First Complete Mitochondrial Genome of a Tanaidacean Crustacean (Arctotanais alascensis).</title>
        <authorList>
            <person name="Kakui K."/>
            <person name="Kano Y."/>
        </authorList>
    </citation>
    <scope>NUCLEOTIDE SEQUENCE</scope>
</reference>
<evidence type="ECO:0000256" key="1">
    <source>
        <dbReference type="ARBA" id="ARBA00004448"/>
    </source>
</evidence>
<evidence type="ECO:0000259" key="20">
    <source>
        <dbReference type="PROSITE" id="PS50857"/>
    </source>
</evidence>
<dbReference type="GO" id="GO:0005507">
    <property type="term" value="F:copper ion binding"/>
    <property type="evidence" value="ECO:0007669"/>
    <property type="project" value="InterPro"/>
</dbReference>
<feature type="transmembrane region" description="Helical" evidence="19">
    <location>
        <begin position="63"/>
        <end position="86"/>
    </location>
</feature>
<keyword evidence="16 18" id="KW-0472">Membrane</keyword>
<comment type="function">
    <text evidence="18">Component of the cytochrome c oxidase, the last enzyme in the mitochondrial electron transport chain which drives oxidative phosphorylation. The respiratory chain contains 3 multisubunit complexes succinate dehydrogenase (complex II, CII), ubiquinol-cytochrome c oxidoreductase (cytochrome b-c1 complex, complex III, CIII) and cytochrome c oxidase (complex IV, CIV), that cooperate to transfer electrons derived from NADH and succinate to molecular oxygen, creating an electrochemical gradient over the inner membrane that drives transmembrane transport and the ATP synthase. Cytochrome c oxidase is the component of the respiratory chain that catalyzes the reduction of oxygen to water. Electrons originating from reduced cytochrome c in the intermembrane space (IMS) are transferred via the dinuclear copper A center (CU(A)) of subunit 2 and heme A of subunit 1 to the active site in subunit 1, a binuclear center (BNC) formed by heme A3 and copper B (CU(B)). The BNC reduces molecular oxygen to 2 water molecules using 4 electrons from cytochrome c in the IMS and 4 protons from the mitochondrial matrix.</text>
</comment>
<name>A0A810VUM4_9CRUS</name>
<comment type="cofactor">
    <cofactor evidence="18">
        <name>Cu cation</name>
        <dbReference type="ChEBI" id="CHEBI:23378"/>
    </cofactor>
    <text evidence="18">Binds a copper A center.</text>
</comment>
<evidence type="ECO:0000256" key="12">
    <source>
        <dbReference type="ARBA" id="ARBA00022982"/>
    </source>
</evidence>
<dbReference type="InterPro" id="IPR002429">
    <property type="entry name" value="CcO_II-like_C"/>
</dbReference>
<dbReference type="GO" id="GO:0005743">
    <property type="term" value="C:mitochondrial inner membrane"/>
    <property type="evidence" value="ECO:0007669"/>
    <property type="project" value="UniProtKB-SubCell"/>
</dbReference>
<keyword evidence="9 18" id="KW-0999">Mitochondrion inner membrane</keyword>
<keyword evidence="13 19" id="KW-1133">Transmembrane helix</keyword>
<dbReference type="PROSITE" id="PS50857">
    <property type="entry name" value="COX2_CUA"/>
    <property type="match status" value="1"/>
</dbReference>
<feature type="domain" description="Cytochrome oxidase subunit II copper A binding" evidence="20">
    <location>
        <begin position="92"/>
        <end position="221"/>
    </location>
</feature>
<dbReference type="InterPro" id="IPR001505">
    <property type="entry name" value="Copper_CuA"/>
</dbReference>
<dbReference type="AlphaFoldDB" id="A0A810VUM4"/>
<dbReference type="CDD" id="cd13912">
    <property type="entry name" value="CcO_II_C"/>
    <property type="match status" value="1"/>
</dbReference>
<feature type="transmembrane region" description="Helical" evidence="19">
    <location>
        <begin position="21"/>
        <end position="43"/>
    </location>
</feature>
<keyword evidence="14 18" id="KW-0186">Copper</keyword>
<dbReference type="Gene3D" id="2.60.40.420">
    <property type="entry name" value="Cupredoxins - blue copper proteins"/>
    <property type="match status" value="1"/>
</dbReference>
<evidence type="ECO:0000256" key="18">
    <source>
        <dbReference type="RuleBase" id="RU000457"/>
    </source>
</evidence>
<dbReference type="InterPro" id="IPR011759">
    <property type="entry name" value="Cyt_c_oxidase_su2_TM_dom"/>
</dbReference>
<evidence type="ECO:0000256" key="9">
    <source>
        <dbReference type="ARBA" id="ARBA00022792"/>
    </source>
</evidence>
<dbReference type="InterPro" id="IPR008972">
    <property type="entry name" value="Cupredoxin"/>
</dbReference>
<dbReference type="Pfam" id="PF02790">
    <property type="entry name" value="COX2_TM"/>
    <property type="match status" value="1"/>
</dbReference>
<dbReference type="Gene3D" id="1.10.287.90">
    <property type="match status" value="1"/>
</dbReference>
<dbReference type="PROSITE" id="PS50999">
    <property type="entry name" value="COX2_TM"/>
    <property type="match status" value="1"/>
</dbReference>
<keyword evidence="10" id="KW-0460">Magnesium</keyword>
<evidence type="ECO:0000256" key="8">
    <source>
        <dbReference type="ARBA" id="ARBA00022723"/>
    </source>
</evidence>